<dbReference type="CDD" id="cd08379">
    <property type="entry name" value="C2D_MCTP_PRT_plant"/>
    <property type="match status" value="1"/>
</dbReference>
<evidence type="ECO:0000256" key="6">
    <source>
        <dbReference type="ARBA" id="ARBA00022837"/>
    </source>
</evidence>
<dbReference type="STRING" id="157652.A0A371IA43"/>
<dbReference type="Proteomes" id="UP000257109">
    <property type="component" value="Unassembled WGS sequence"/>
</dbReference>
<feature type="transmembrane region" description="Helical" evidence="10">
    <location>
        <begin position="717"/>
        <end position="746"/>
    </location>
</feature>
<reference evidence="12" key="1">
    <citation type="submission" date="2018-05" db="EMBL/GenBank/DDBJ databases">
        <title>Draft genome of Mucuna pruriens seed.</title>
        <authorList>
            <person name="Nnadi N.E."/>
            <person name="Vos R."/>
            <person name="Hasami M.H."/>
            <person name="Devisetty U.K."/>
            <person name="Aguiy J.C."/>
        </authorList>
    </citation>
    <scope>NUCLEOTIDE SEQUENCE [LARGE SCALE GENOMIC DNA]</scope>
    <source>
        <strain evidence="12">JCA_2017</strain>
    </source>
</reference>
<feature type="transmembrane region" description="Helical" evidence="10">
    <location>
        <begin position="601"/>
        <end position="634"/>
    </location>
</feature>
<dbReference type="PROSITE" id="PS50004">
    <property type="entry name" value="C2"/>
    <property type="match status" value="3"/>
</dbReference>
<feature type="domain" description="C2" evidence="11">
    <location>
        <begin position="28"/>
        <end position="150"/>
    </location>
</feature>
<dbReference type="InterPro" id="IPR047259">
    <property type="entry name" value="QUIRKY-like"/>
</dbReference>
<proteinExistence type="inferred from homology"/>
<dbReference type="Pfam" id="PF08372">
    <property type="entry name" value="PRT_C"/>
    <property type="match status" value="1"/>
</dbReference>
<evidence type="ECO:0000256" key="7">
    <source>
        <dbReference type="ARBA" id="ARBA00022989"/>
    </source>
</evidence>
<protein>
    <submittedName>
        <fullName evidence="12">Protein QUIRKY</fullName>
    </submittedName>
</protein>
<dbReference type="FunFam" id="2.60.40.150:FF:000090">
    <property type="entry name" value="C2 domain-containing protein"/>
    <property type="match status" value="1"/>
</dbReference>
<keyword evidence="13" id="KW-1185">Reference proteome</keyword>
<evidence type="ECO:0000256" key="10">
    <source>
        <dbReference type="SAM" id="Phobius"/>
    </source>
</evidence>
<dbReference type="GO" id="GO:0005741">
    <property type="term" value="C:mitochondrial outer membrane"/>
    <property type="evidence" value="ECO:0007669"/>
    <property type="project" value="InterPro"/>
</dbReference>
<dbReference type="Gene3D" id="2.60.40.150">
    <property type="entry name" value="C2 domain"/>
    <property type="match status" value="3"/>
</dbReference>
<evidence type="ECO:0000256" key="1">
    <source>
        <dbReference type="ARBA" id="ARBA00004141"/>
    </source>
</evidence>
<keyword evidence="6" id="KW-0106">Calcium</keyword>
<feature type="non-terminal residue" evidence="12">
    <location>
        <position position="1"/>
    </location>
</feature>
<evidence type="ECO:0000256" key="4">
    <source>
        <dbReference type="ARBA" id="ARBA00022692"/>
    </source>
</evidence>
<organism evidence="12 13">
    <name type="scientific">Mucuna pruriens</name>
    <name type="common">Velvet bean</name>
    <name type="synonym">Dolichos pruriens</name>
    <dbReference type="NCBI Taxonomy" id="157652"/>
    <lineage>
        <taxon>Eukaryota</taxon>
        <taxon>Viridiplantae</taxon>
        <taxon>Streptophyta</taxon>
        <taxon>Embryophyta</taxon>
        <taxon>Tracheophyta</taxon>
        <taxon>Spermatophyta</taxon>
        <taxon>Magnoliopsida</taxon>
        <taxon>eudicotyledons</taxon>
        <taxon>Gunneridae</taxon>
        <taxon>Pentapetalae</taxon>
        <taxon>rosids</taxon>
        <taxon>fabids</taxon>
        <taxon>Fabales</taxon>
        <taxon>Fabaceae</taxon>
        <taxon>Papilionoideae</taxon>
        <taxon>50 kb inversion clade</taxon>
        <taxon>NPAAA clade</taxon>
        <taxon>indigoferoid/millettioid clade</taxon>
        <taxon>Phaseoleae</taxon>
        <taxon>Mucuna</taxon>
    </lineage>
</organism>
<dbReference type="PANTHER" id="PTHR31425:SF36">
    <property type="entry name" value="PROTEIN QUIRKY"/>
    <property type="match status" value="1"/>
</dbReference>
<dbReference type="InterPro" id="IPR035892">
    <property type="entry name" value="C2_domain_sf"/>
</dbReference>
<feature type="domain" description="C2" evidence="11">
    <location>
        <begin position="345"/>
        <end position="471"/>
    </location>
</feature>
<keyword evidence="4 10" id="KW-0812">Transmembrane</keyword>
<dbReference type="CDD" id="cd04019">
    <property type="entry name" value="C2C_MCTP_PRT_plant"/>
    <property type="match status" value="1"/>
</dbReference>
<dbReference type="InterPro" id="IPR047255">
    <property type="entry name" value="C2D_MCTP_PRT_plant"/>
</dbReference>
<comment type="subcellular location">
    <subcellularLocation>
        <location evidence="1">Membrane</location>
        <topology evidence="1">Multi-pass membrane protein</topology>
    </subcellularLocation>
</comment>
<dbReference type="FunFam" id="2.40.160.10:FF:000024">
    <property type="entry name" value="Mitochondrial outer membrane protein porin 1 isoform A"/>
    <property type="match status" value="1"/>
</dbReference>
<evidence type="ECO:0000313" key="13">
    <source>
        <dbReference type="Proteomes" id="UP000257109"/>
    </source>
</evidence>
<evidence type="ECO:0000256" key="3">
    <source>
        <dbReference type="ARBA" id="ARBA00009624"/>
    </source>
</evidence>
<keyword evidence="7 10" id="KW-1133">Transmembrane helix</keyword>
<comment type="similarity">
    <text evidence="3">Belongs to the eukaryotic mitochondrial porin (TC 1.B.8.1) family.</text>
</comment>
<accession>A0A371IA43</accession>
<dbReference type="InterPro" id="IPR047258">
    <property type="entry name" value="C2C_MCTP_PRT_plant"/>
</dbReference>
<dbReference type="Pfam" id="PF01459">
    <property type="entry name" value="Porin_3"/>
    <property type="match status" value="1"/>
</dbReference>
<dbReference type="InterPro" id="IPR047257">
    <property type="entry name" value="C2B_MCTP_PRT_plant"/>
</dbReference>
<sequence>MQANRGERVKIMKRPNGDYSPKDISGKKSGNESERVHPFDLVEPMQYLFVRIVKARGLAPPCEAPFVKVKTSSHYMRSKPATYRPNEPTDSPEWNQVFALGYNKTDTNSATLEISVWDSPTENFLGGVCFDLSDVLVRDPPDSPLAPQWYRLEGGTADQNPGRVSGDIQLSVWIGTQSDDAFPEAWISDAPYVAHTRSKVYQSPKLWYLRVTVAEAQDLNIAPNLPPLTAPEVRVKVQLGFQSQRTRRGSMNHRSLSFHWNEDLLFVAGEPLEDSVIVLLEDRTSKEAALLGHVVIPLSSIEQRIDERHVAAKWFSLEGGPYCGRVHLRLCLEGGYHVLDEAAHVCSDFRPTAKQLWKPPVGILELGILGARCLLPMKSKGGGKGSTDAYCVAKYGKKWVRTRTVTDVFDPRWNEQYTWQVYDPCTVLTVGVFDNWRMFGDVSEDRPDCRIGKVRIRVSTLESNRVYTNSYPLLVLTRTGLKKMGEIELAVRFACPSLLPDTCAVYGQPLLPRMHYLRPLGVAQQEALRGAATKMVAQWLARSEPPLGHEVVRYMLDADSHVWSMRKSKANWFRIVAVLAWAVGLAKWLDDIRRWKNPVTTVLLHILYLVLVWYPDLVVPTGFLYVVLIGIWYYRFRPKIPAGMDTRLSQAEAVDPDELDEEFDTMPSSKSPDVIQMRYDRLRMLAARVQTVLGDFATQGERLQALVSWRDPRATKLFIGVCLAITVTLYAMPPKMVAVALGFYYLRHPMFRNPMPSATLNFFRRLPSLSDRLIKMSTFPGLYFDIGKKAKDVLRKDYAHPSPIHFHYQFMDYNVDLSCQVDEIVPGFRSLFKCTIPDSGKVELQHLTNYSGITACLGLEGNIEKGYDPVVNLSGLVGTNIVSLGANVAFDIPTRTINKLNAGLGLNTAFLVASLTMHDRFNIVKASCYHEVNPLTKTAIAAELKHSLSMGESGVTIGAQHAFFPQTLVKARLDTYGKAGAVIQQGFWERCFITMAGEVDFKTTDNTLHPKVGVSVALRP</sequence>
<dbReference type="InterPro" id="IPR001925">
    <property type="entry name" value="Porin_Euk"/>
</dbReference>
<dbReference type="EMBL" id="QJKJ01000557">
    <property type="protein sequence ID" value="RDY11907.1"/>
    <property type="molecule type" value="Genomic_DNA"/>
</dbReference>
<evidence type="ECO:0000256" key="5">
    <source>
        <dbReference type="ARBA" id="ARBA00022737"/>
    </source>
</evidence>
<feature type="compositionally biased region" description="Basic and acidic residues" evidence="9">
    <location>
        <begin position="1"/>
        <end position="10"/>
    </location>
</feature>
<dbReference type="Pfam" id="PF00168">
    <property type="entry name" value="C2"/>
    <property type="match status" value="3"/>
</dbReference>
<dbReference type="PANTHER" id="PTHR31425">
    <property type="entry name" value="PHOSPHORIBOSYLANTHRANILATE TRANSFERASE ISOFORM 1"/>
    <property type="match status" value="1"/>
</dbReference>
<dbReference type="CDD" id="cd07306">
    <property type="entry name" value="Porin3_VDAC"/>
    <property type="match status" value="1"/>
</dbReference>
<comment type="similarity">
    <text evidence="2">Belongs to the MCTP family.</text>
</comment>
<evidence type="ECO:0000313" key="12">
    <source>
        <dbReference type="EMBL" id="RDY11907.1"/>
    </source>
</evidence>
<comment type="caution">
    <text evidence="12">The sequence shown here is derived from an EMBL/GenBank/DDBJ whole genome shotgun (WGS) entry which is preliminary data.</text>
</comment>
<dbReference type="CDD" id="cd08378">
    <property type="entry name" value="C2B_MCTP_PRT_plant"/>
    <property type="match status" value="1"/>
</dbReference>
<keyword evidence="8 10" id="KW-0472">Membrane</keyword>
<dbReference type="AlphaFoldDB" id="A0A371IA43"/>
<evidence type="ECO:0000256" key="8">
    <source>
        <dbReference type="ARBA" id="ARBA00023136"/>
    </source>
</evidence>
<name>A0A371IA43_MUCPR</name>
<dbReference type="GO" id="GO:0008308">
    <property type="term" value="F:voltage-gated monoatomic anion channel activity"/>
    <property type="evidence" value="ECO:0007669"/>
    <property type="project" value="InterPro"/>
</dbReference>
<evidence type="ECO:0000256" key="2">
    <source>
        <dbReference type="ARBA" id="ARBA00007923"/>
    </source>
</evidence>
<keyword evidence="5" id="KW-0677">Repeat</keyword>
<dbReference type="SMART" id="SM00239">
    <property type="entry name" value="C2"/>
    <property type="match status" value="3"/>
</dbReference>
<gene>
    <name evidence="12" type="primary">QKY</name>
    <name evidence="12" type="ORF">CR513_03368</name>
</gene>
<feature type="domain" description="C2" evidence="11">
    <location>
        <begin position="187"/>
        <end position="315"/>
    </location>
</feature>
<dbReference type="Gene3D" id="2.40.160.10">
    <property type="entry name" value="Porin"/>
    <property type="match status" value="1"/>
</dbReference>
<dbReference type="InterPro" id="IPR023614">
    <property type="entry name" value="Porin_dom_sf"/>
</dbReference>
<dbReference type="OrthoDB" id="67700at2759"/>
<dbReference type="FunFam" id="2.60.40.150:FF:000285">
    <property type="entry name" value="C2 domain-containing protein"/>
    <property type="match status" value="1"/>
</dbReference>
<feature type="compositionally biased region" description="Basic and acidic residues" evidence="9">
    <location>
        <begin position="20"/>
        <end position="36"/>
    </location>
</feature>
<dbReference type="SUPFAM" id="SSF49562">
    <property type="entry name" value="C2 domain (Calcium/lipid-binding domain, CaLB)"/>
    <property type="match status" value="3"/>
</dbReference>
<evidence type="ECO:0000259" key="11">
    <source>
        <dbReference type="PROSITE" id="PS50004"/>
    </source>
</evidence>
<feature type="region of interest" description="Disordered" evidence="9">
    <location>
        <begin position="1"/>
        <end position="36"/>
    </location>
</feature>
<dbReference type="InterPro" id="IPR027246">
    <property type="entry name" value="Porin_Euk/Tom40"/>
</dbReference>
<dbReference type="InterPro" id="IPR000008">
    <property type="entry name" value="C2_dom"/>
</dbReference>
<evidence type="ECO:0000256" key="9">
    <source>
        <dbReference type="SAM" id="MobiDB-lite"/>
    </source>
</evidence>
<dbReference type="InterPro" id="IPR013583">
    <property type="entry name" value="MCTP_C"/>
</dbReference>